<dbReference type="InterPro" id="IPR002925">
    <property type="entry name" value="Dienelactn_hydro"/>
</dbReference>
<dbReference type="AlphaFoldDB" id="A0A1X9LY99"/>
<dbReference type="Gene3D" id="3.40.50.1820">
    <property type="entry name" value="alpha/beta hydrolase"/>
    <property type="match status" value="1"/>
</dbReference>
<protein>
    <submittedName>
        <fullName evidence="1">Uncharacterized protein</fullName>
    </submittedName>
</protein>
<dbReference type="Proteomes" id="UP000192775">
    <property type="component" value="Chromosome"/>
</dbReference>
<name>A0A1X9LY99_9MICO</name>
<dbReference type="PANTHER" id="PTHR46623">
    <property type="entry name" value="CARBOXYMETHYLENEBUTENOLIDASE-RELATED"/>
    <property type="match status" value="1"/>
</dbReference>
<gene>
    <name evidence="1" type="ORF">B5808_18720</name>
</gene>
<dbReference type="SUPFAM" id="SSF53474">
    <property type="entry name" value="alpha/beta-Hydrolases"/>
    <property type="match status" value="1"/>
</dbReference>
<evidence type="ECO:0000313" key="2">
    <source>
        <dbReference type="Proteomes" id="UP000192775"/>
    </source>
</evidence>
<dbReference type="STRING" id="1619308.B5808_18720"/>
<dbReference type="InterPro" id="IPR051049">
    <property type="entry name" value="Dienelactone_hydrolase-like"/>
</dbReference>
<dbReference type="RefSeq" id="WP_085021168.1">
    <property type="nucleotide sequence ID" value="NZ_BMHD01000001.1"/>
</dbReference>
<dbReference type="PANTHER" id="PTHR46623:SF6">
    <property type="entry name" value="ALPHA_BETA-HYDROLASES SUPERFAMILY PROTEIN"/>
    <property type="match status" value="1"/>
</dbReference>
<keyword evidence="2" id="KW-1185">Reference proteome</keyword>
<dbReference type="EMBL" id="CP020715">
    <property type="protein sequence ID" value="ARJ07030.1"/>
    <property type="molecule type" value="Genomic_DNA"/>
</dbReference>
<organism evidence="1 2">
    <name type="scientific">Cnuibacter physcomitrellae</name>
    <dbReference type="NCBI Taxonomy" id="1619308"/>
    <lineage>
        <taxon>Bacteria</taxon>
        <taxon>Bacillati</taxon>
        <taxon>Actinomycetota</taxon>
        <taxon>Actinomycetes</taxon>
        <taxon>Micrococcales</taxon>
        <taxon>Microbacteriaceae</taxon>
        <taxon>Cnuibacter</taxon>
    </lineage>
</organism>
<dbReference type="InterPro" id="IPR029058">
    <property type="entry name" value="AB_hydrolase_fold"/>
</dbReference>
<dbReference type="GO" id="GO:0016787">
    <property type="term" value="F:hydrolase activity"/>
    <property type="evidence" value="ECO:0007669"/>
    <property type="project" value="InterPro"/>
</dbReference>
<accession>A0A1X9LY99</accession>
<evidence type="ECO:0000313" key="1">
    <source>
        <dbReference type="EMBL" id="ARJ07030.1"/>
    </source>
</evidence>
<dbReference type="Pfam" id="PF01738">
    <property type="entry name" value="DLH"/>
    <property type="match status" value="1"/>
</dbReference>
<proteinExistence type="predicted"/>
<reference evidence="1 2" key="1">
    <citation type="submission" date="2017-04" db="EMBL/GenBank/DDBJ databases">
        <authorList>
            <person name="Afonso C.L."/>
            <person name="Miller P.J."/>
            <person name="Scott M.A."/>
            <person name="Spackman E."/>
            <person name="Goraichik I."/>
            <person name="Dimitrov K.M."/>
            <person name="Suarez D.L."/>
            <person name="Swayne D.E."/>
        </authorList>
    </citation>
    <scope>NUCLEOTIDE SEQUENCE [LARGE SCALE GENOMIC DNA]</scope>
    <source>
        <strain evidence="2">XA(T)</strain>
    </source>
</reference>
<sequence length="215" mass="22591">MAEFVDIPSPGWPLTFGEEGRPGVVIVHDSYGRLPYLEAYATALAAQGFFVAVPDLFDGLATVDPAGADELLQRMDAGFAIATLDDAIELTRGAGAARVGVIGLGVGGWLALRAAQSGSVDAVVSYYAGLADDEVGIVPAPVLVHRSEAGVWENGAETDRFITRLREHGTPVTQHTYVGTGDGFANATMLELLDKNAAALAFARSAYFLQSHLLD</sequence>
<dbReference type="KEGG" id="cphy:B5808_18720"/>